<dbReference type="SUPFAM" id="SSF81338">
    <property type="entry name" value="Aquaporin-like"/>
    <property type="match status" value="1"/>
</dbReference>
<keyword evidence="2 5" id="KW-0812">Transmembrane</keyword>
<dbReference type="Gene3D" id="1.20.1080.10">
    <property type="entry name" value="Glycerol uptake facilitator protein"/>
    <property type="match status" value="1"/>
</dbReference>
<evidence type="ECO:0000256" key="1">
    <source>
        <dbReference type="ARBA" id="ARBA00004141"/>
    </source>
</evidence>
<protein>
    <submittedName>
        <fullName evidence="6">Uncharacterized protein</fullName>
    </submittedName>
</protein>
<feature type="transmembrane region" description="Helical" evidence="5">
    <location>
        <begin position="25"/>
        <end position="43"/>
    </location>
</feature>
<proteinExistence type="predicted"/>
<dbReference type="AlphaFoldDB" id="A0AA41V2M5"/>
<comment type="caution">
    <text evidence="6">The sequence shown here is derived from an EMBL/GenBank/DDBJ whole genome shotgun (WGS) entry which is preliminary data.</text>
</comment>
<reference evidence="6" key="1">
    <citation type="submission" date="2022-03" db="EMBL/GenBank/DDBJ databases">
        <title>A functionally conserved STORR gene fusion in Papaver species that diverged 16.8 million years ago.</title>
        <authorList>
            <person name="Catania T."/>
        </authorList>
    </citation>
    <scope>NUCLEOTIDE SEQUENCE</scope>
    <source>
        <strain evidence="6">S-191538</strain>
    </source>
</reference>
<dbReference type="Pfam" id="PF00230">
    <property type="entry name" value="MIP"/>
    <property type="match status" value="1"/>
</dbReference>
<dbReference type="InterPro" id="IPR034294">
    <property type="entry name" value="Aquaporin_transptr"/>
</dbReference>
<dbReference type="GO" id="GO:0016020">
    <property type="term" value="C:membrane"/>
    <property type="evidence" value="ECO:0007669"/>
    <property type="project" value="UniProtKB-SubCell"/>
</dbReference>
<dbReference type="Proteomes" id="UP001177140">
    <property type="component" value="Unassembled WGS sequence"/>
</dbReference>
<dbReference type="PANTHER" id="PTHR45724">
    <property type="entry name" value="AQUAPORIN NIP2-1"/>
    <property type="match status" value="1"/>
</dbReference>
<gene>
    <name evidence="6" type="ORF">MKW94_026033</name>
</gene>
<comment type="subcellular location">
    <subcellularLocation>
        <location evidence="1">Membrane</location>
        <topology evidence="1">Multi-pass membrane protein</topology>
    </subcellularLocation>
</comment>
<keyword evidence="4 5" id="KW-0472">Membrane</keyword>
<feature type="non-terminal residue" evidence="6">
    <location>
        <position position="1"/>
    </location>
</feature>
<name>A0AA41V2M5_PAPNU</name>
<keyword evidence="3 5" id="KW-1133">Transmembrane helix</keyword>
<keyword evidence="7" id="KW-1185">Reference proteome</keyword>
<evidence type="ECO:0000256" key="3">
    <source>
        <dbReference type="ARBA" id="ARBA00022989"/>
    </source>
</evidence>
<evidence type="ECO:0000313" key="7">
    <source>
        <dbReference type="Proteomes" id="UP001177140"/>
    </source>
</evidence>
<evidence type="ECO:0000313" key="6">
    <source>
        <dbReference type="EMBL" id="MCL7032165.1"/>
    </source>
</evidence>
<dbReference type="PANTHER" id="PTHR45724:SF16">
    <property type="entry name" value="AQUAPORIN NIP2-1"/>
    <property type="match status" value="1"/>
</dbReference>
<evidence type="ECO:0000256" key="4">
    <source>
        <dbReference type="ARBA" id="ARBA00023136"/>
    </source>
</evidence>
<dbReference type="EMBL" id="JAJJMA010120417">
    <property type="protein sequence ID" value="MCL7032165.1"/>
    <property type="molecule type" value="Genomic_DNA"/>
</dbReference>
<organism evidence="6 7">
    <name type="scientific">Papaver nudicaule</name>
    <name type="common">Iceland poppy</name>
    <dbReference type="NCBI Taxonomy" id="74823"/>
    <lineage>
        <taxon>Eukaryota</taxon>
        <taxon>Viridiplantae</taxon>
        <taxon>Streptophyta</taxon>
        <taxon>Embryophyta</taxon>
        <taxon>Tracheophyta</taxon>
        <taxon>Spermatophyta</taxon>
        <taxon>Magnoliopsida</taxon>
        <taxon>Ranunculales</taxon>
        <taxon>Papaveraceae</taxon>
        <taxon>Papaveroideae</taxon>
        <taxon>Papaver</taxon>
    </lineage>
</organism>
<sequence length="86" mass="9391">PVSGGSMNPARTIGPAVASKHYKGIWVYLVGPLLGTLMGAWSYNMIRVSNKPVHDISPRSSSFKVRRLLSNDQENQPANKDPLSDL</sequence>
<evidence type="ECO:0000256" key="5">
    <source>
        <dbReference type="SAM" id="Phobius"/>
    </source>
</evidence>
<accession>A0AA41V2M5</accession>
<evidence type="ECO:0000256" key="2">
    <source>
        <dbReference type="ARBA" id="ARBA00022692"/>
    </source>
</evidence>
<dbReference type="InterPro" id="IPR000425">
    <property type="entry name" value="MIP"/>
</dbReference>
<dbReference type="GO" id="GO:0015267">
    <property type="term" value="F:channel activity"/>
    <property type="evidence" value="ECO:0007669"/>
    <property type="project" value="InterPro"/>
</dbReference>
<dbReference type="InterPro" id="IPR023271">
    <property type="entry name" value="Aquaporin-like"/>
</dbReference>